<feature type="compositionally biased region" description="Polar residues" evidence="1">
    <location>
        <begin position="950"/>
        <end position="959"/>
    </location>
</feature>
<protein>
    <submittedName>
        <fullName evidence="2">Putative DNAse</fullName>
    </submittedName>
</protein>
<evidence type="ECO:0000313" key="3">
    <source>
        <dbReference type="Proteomes" id="UP000254794"/>
    </source>
</evidence>
<organism evidence="2 3">
    <name type="scientific">Legionella busanensis</name>
    <dbReference type="NCBI Taxonomy" id="190655"/>
    <lineage>
        <taxon>Bacteria</taxon>
        <taxon>Pseudomonadati</taxon>
        <taxon>Pseudomonadota</taxon>
        <taxon>Gammaproteobacteria</taxon>
        <taxon>Legionellales</taxon>
        <taxon>Legionellaceae</taxon>
        <taxon>Legionella</taxon>
    </lineage>
</organism>
<dbReference type="OrthoDB" id="9910668at2"/>
<name>A0A378JNM9_9GAMM</name>
<proteinExistence type="predicted"/>
<feature type="region of interest" description="Disordered" evidence="1">
    <location>
        <begin position="845"/>
        <end position="864"/>
    </location>
</feature>
<evidence type="ECO:0000256" key="1">
    <source>
        <dbReference type="SAM" id="MobiDB-lite"/>
    </source>
</evidence>
<dbReference type="Proteomes" id="UP000254794">
    <property type="component" value="Unassembled WGS sequence"/>
</dbReference>
<feature type="region of interest" description="Disordered" evidence="1">
    <location>
        <begin position="884"/>
        <end position="903"/>
    </location>
</feature>
<gene>
    <name evidence="2" type="ORF">NCTC13316_02990</name>
</gene>
<sequence length="1143" mass="127136">MQSKLLKFKFSEIHAAIIMHNNTKEAANALGVDLRSLPKYLSQLSYQNEPLTFKRLHNIPAEEMAATLGAQYQAPWVPKQVHLDQLPFATIHASILNHAKVTPAASALGVTIESLKKYLSKLSYQNEPLTFERLRDLSAEEMVAAIGEQYQAPWVPNKVHLNQLSFAVIHACILNHAQVTPAAKALGVSIESLKRYLSKLSYQNEPLTFKRLRDISAEEMAAALGEQYQGPWTPNQVHLNQLPFATIHASILNHTQASNAASALGVTPQTLQTYLSKLSYQNEPLSFARLRNISAEDMTVTLGEQYQGPWIPNTVVHPNQLPFATIHASILNHAQVSNAASALGVTPQTLQTYLSQLSYQNEPLTFERLRNITAEEMAAALGEQYQAFWIPNTVHLNQLPFAVIHANILNYTKITPAASALGVDILTLKRYLSKLSYQNEPLTFKRLHDMPAEEMAAALGEQYYAPWIPNQVHLNQLPFATIHASILNHAQVTPAASALGVTRQTLQTYLSKLSYQNEPLSFERLHNIPAEDMTVALGEQYYAPWVPNTVHLSQLPFATIHASILKHSKSTPAANALGVGIEFLKSYLSKLNYQNEPLTIERLRDITAEEMAVVLGEQYYTPWVPNKSHLNQLPFATIHASILNHAQVSNAASALGVTLQTLKRYLSQLNYQNEPLSFERLHDMPAEEMAAALGEQYYAPWVPNKSPLSQLPFATIHVSILNHAQISNAASALGVTPKTLKKYLSQLSYQNEPLTFERLRNIPAEGMAVALGEQYNNTPWEIDNIVVNDVLSAAIEQTLHDGLELDLEQILLDITHGTQQEDLSHILESVADELLTLPDEALKSMSSHAANQTTSPSEPIAANGGELTADDLLTFLEETLQSESSRATNQIISSQEEDSAQEDDVQIGMLRNELNNTLTTLEKNINNKRQLEVGENDELPSKRVSRWDEPSSSGNSFLESSHFPGTYTAMPYAFNTYPERYQQVHSPYPNYNNVPMSADLVFFPITFSVPSDYPNGAYAGISYNLPHVFQSGPKPNGQLNDSTHFRPFSIDDPLMPVGHFTPWPGTSTSANNSLCSFSNLFAERERTMPNTSNLHHPTPIYSDPLSSPKQLFFAQNNKLNQQQINEYDASNDKYNLINNPKGG</sequence>
<evidence type="ECO:0000313" key="2">
    <source>
        <dbReference type="EMBL" id="STX52864.1"/>
    </source>
</evidence>
<dbReference type="AlphaFoldDB" id="A0A378JNM9"/>
<feature type="compositionally biased region" description="Basic and acidic residues" evidence="1">
    <location>
        <begin position="939"/>
        <end position="949"/>
    </location>
</feature>
<dbReference type="EMBL" id="UGOD01000001">
    <property type="protein sequence ID" value="STX52864.1"/>
    <property type="molecule type" value="Genomic_DNA"/>
</dbReference>
<reference evidence="2 3" key="1">
    <citation type="submission" date="2018-06" db="EMBL/GenBank/DDBJ databases">
        <authorList>
            <consortium name="Pathogen Informatics"/>
            <person name="Doyle S."/>
        </authorList>
    </citation>
    <scope>NUCLEOTIDE SEQUENCE [LARGE SCALE GENOMIC DNA]</scope>
    <source>
        <strain evidence="2 3">NCTC13316</strain>
    </source>
</reference>
<feature type="compositionally biased region" description="Polar residues" evidence="1">
    <location>
        <begin position="845"/>
        <end position="857"/>
    </location>
</feature>
<feature type="compositionally biased region" description="Polar residues" evidence="1">
    <location>
        <begin position="884"/>
        <end position="894"/>
    </location>
</feature>
<dbReference type="RefSeq" id="WP_115332390.1">
    <property type="nucleotide sequence ID" value="NZ_CAAAHP010000003.1"/>
</dbReference>
<feature type="region of interest" description="Disordered" evidence="1">
    <location>
        <begin position="931"/>
        <end position="960"/>
    </location>
</feature>
<keyword evidence="3" id="KW-1185">Reference proteome</keyword>
<accession>A0A378JNM9</accession>